<dbReference type="EMBL" id="CP042326">
    <property type="protein sequence ID" value="QDZ41236.1"/>
    <property type="molecule type" value="Genomic_DNA"/>
</dbReference>
<keyword evidence="1" id="KW-0472">Membrane</keyword>
<dbReference type="PANTHER" id="PTHR30298">
    <property type="entry name" value="H REPEAT-ASSOCIATED PREDICTED TRANSPOSASE"/>
    <property type="match status" value="1"/>
</dbReference>
<dbReference type="GO" id="GO:0006313">
    <property type="term" value="P:DNA transposition"/>
    <property type="evidence" value="ECO:0007669"/>
    <property type="project" value="InterPro"/>
</dbReference>
<reference evidence="4" key="1">
    <citation type="submission" date="2019-08" db="EMBL/GenBank/DDBJ databases">
        <title>Carotenoids and Carotenoid Binding Proteins in the Halophilic Cyanobacterium Euhalothece sp. ZM00.</title>
        <authorList>
            <person name="Cho S.M."/>
            <person name="Song J.Y."/>
            <person name="Park Y.-I."/>
        </authorList>
    </citation>
    <scope>NUCLEOTIDE SEQUENCE [LARGE SCALE GENOMIC DNA]</scope>
    <source>
        <strain evidence="4">Z-M001</strain>
    </source>
</reference>
<organism evidence="4 5">
    <name type="scientific">Euhalothece natronophila Z-M001</name>
    <dbReference type="NCBI Taxonomy" id="522448"/>
    <lineage>
        <taxon>Bacteria</taxon>
        <taxon>Bacillati</taxon>
        <taxon>Cyanobacteriota</taxon>
        <taxon>Cyanophyceae</taxon>
        <taxon>Oscillatoriophycideae</taxon>
        <taxon>Chroococcales</taxon>
        <taxon>Halothecacae</taxon>
        <taxon>Halothece cluster</taxon>
        <taxon>Euhalothece</taxon>
    </lineage>
</organism>
<keyword evidence="1" id="KW-0812">Transmembrane</keyword>
<dbReference type="GO" id="GO:0004803">
    <property type="term" value="F:transposase activity"/>
    <property type="evidence" value="ECO:0007669"/>
    <property type="project" value="InterPro"/>
</dbReference>
<proteinExistence type="predicted"/>
<dbReference type="InterPro" id="IPR032806">
    <property type="entry name" value="YbfD_N"/>
</dbReference>
<dbReference type="InterPro" id="IPR002559">
    <property type="entry name" value="Transposase_11"/>
</dbReference>
<accession>A0A5B8NQG0</accession>
<feature type="domain" description="Transposase IS4-like" evidence="2">
    <location>
        <begin position="106"/>
        <end position="335"/>
    </location>
</feature>
<evidence type="ECO:0000259" key="2">
    <source>
        <dbReference type="Pfam" id="PF01609"/>
    </source>
</evidence>
<sequence length="363" mass="42446">MSSLISYLKQVKDWRDSSGQRHPLWWILLIVILGLMVGCLSYRDLSAFANNHHDYLLRLAKNPQLKVPSYSTIRRIMMGIENDNLIPIFNQWATQLSSKEENPDWIAIDGKSIKSTLTDYYGNKQNFASIVSWFSQENGLVLALEKLENKKTSEIHCVREMVDNTLLSNQVLTRDAVHCQKETIKTINRSHNDYVIAVKKNQPKLYNSLEEIAHNQISYQEDIRTETSHGRRITRTVSIFRIPETLQEVWVNSQCFIKVERKGPRKNKPYHQIVYYLSSCYQTAQDFSQKIQGHWTIENQLHWVKDVIFKEDISPQRAKIPAVNFSILKTICLNIFRLLGFLSITEGRRWLGQRLWLLPILIE</sequence>
<dbReference type="AlphaFoldDB" id="A0A5B8NQG0"/>
<feature type="transmembrane region" description="Helical" evidence="1">
    <location>
        <begin position="24"/>
        <end position="42"/>
    </location>
</feature>
<gene>
    <name evidence="4" type="ORF">FRE64_15575</name>
</gene>
<evidence type="ECO:0000259" key="3">
    <source>
        <dbReference type="Pfam" id="PF13808"/>
    </source>
</evidence>
<dbReference type="InterPro" id="IPR047647">
    <property type="entry name" value="ISAs1_transpos"/>
</dbReference>
<dbReference type="Pfam" id="PF01609">
    <property type="entry name" value="DDE_Tnp_1"/>
    <property type="match status" value="1"/>
</dbReference>
<dbReference type="InterPro" id="IPR051698">
    <property type="entry name" value="Transposase_11-like"/>
</dbReference>
<evidence type="ECO:0000313" key="5">
    <source>
        <dbReference type="Proteomes" id="UP000318453"/>
    </source>
</evidence>
<keyword evidence="5" id="KW-1185">Reference proteome</keyword>
<dbReference type="PANTHER" id="PTHR30298:SF0">
    <property type="entry name" value="PROTEIN YBFL-RELATED"/>
    <property type="match status" value="1"/>
</dbReference>
<dbReference type="Proteomes" id="UP000318453">
    <property type="component" value="Chromosome"/>
</dbReference>
<dbReference type="RefSeq" id="WP_146297070.1">
    <property type="nucleotide sequence ID" value="NZ_CP042326.1"/>
</dbReference>
<name>A0A5B8NQG0_9CHRO</name>
<feature type="domain" description="H repeat-associated protein N-terminal" evidence="3">
    <location>
        <begin position="6"/>
        <end position="93"/>
    </location>
</feature>
<dbReference type="NCBIfam" id="NF033564">
    <property type="entry name" value="transpos_ISAs1"/>
    <property type="match status" value="1"/>
</dbReference>
<dbReference type="GO" id="GO:0003677">
    <property type="term" value="F:DNA binding"/>
    <property type="evidence" value="ECO:0007669"/>
    <property type="project" value="InterPro"/>
</dbReference>
<dbReference type="Pfam" id="PF13808">
    <property type="entry name" value="DDE_Tnp_1_assoc"/>
    <property type="match status" value="1"/>
</dbReference>
<keyword evidence="1" id="KW-1133">Transmembrane helix</keyword>
<dbReference type="OrthoDB" id="582614at2"/>
<evidence type="ECO:0000313" key="4">
    <source>
        <dbReference type="EMBL" id="QDZ41236.1"/>
    </source>
</evidence>
<dbReference type="KEGG" id="enn:FRE64_15575"/>
<evidence type="ECO:0000256" key="1">
    <source>
        <dbReference type="SAM" id="Phobius"/>
    </source>
</evidence>
<protein>
    <submittedName>
        <fullName evidence="4">ISAs1 family transposase</fullName>
    </submittedName>
</protein>